<feature type="transmembrane region" description="Helical" evidence="4">
    <location>
        <begin position="471"/>
        <end position="492"/>
    </location>
</feature>
<evidence type="ECO:0000256" key="2">
    <source>
        <dbReference type="SAM" id="Coils"/>
    </source>
</evidence>
<dbReference type="EMBL" id="SRRZ01000021">
    <property type="protein sequence ID" value="NQE33858.1"/>
    <property type="molecule type" value="Genomic_DNA"/>
</dbReference>
<evidence type="ECO:0000256" key="4">
    <source>
        <dbReference type="SAM" id="Phobius"/>
    </source>
</evidence>
<dbReference type="PANTHER" id="PTHR22911:SF137">
    <property type="entry name" value="SOLUTE CARRIER FAMILY 35 MEMBER G2-RELATED"/>
    <property type="match status" value="1"/>
</dbReference>
<keyword evidence="4" id="KW-1133">Transmembrane helix</keyword>
<feature type="domain" description="EamA" evidence="5">
    <location>
        <begin position="442"/>
        <end position="580"/>
    </location>
</feature>
<organism evidence="6 7">
    <name type="scientific">Microcoleus asticus IPMA8</name>
    <dbReference type="NCBI Taxonomy" id="2563858"/>
    <lineage>
        <taxon>Bacteria</taxon>
        <taxon>Bacillati</taxon>
        <taxon>Cyanobacteriota</taxon>
        <taxon>Cyanophyceae</taxon>
        <taxon>Oscillatoriophycideae</taxon>
        <taxon>Oscillatoriales</taxon>
        <taxon>Microcoleaceae</taxon>
        <taxon>Microcoleus</taxon>
        <taxon>Microcoleus asticus</taxon>
    </lineage>
</organism>
<keyword evidence="4" id="KW-0472">Membrane</keyword>
<evidence type="ECO:0000313" key="7">
    <source>
        <dbReference type="Proteomes" id="UP000702425"/>
    </source>
</evidence>
<feature type="transmembrane region" description="Helical" evidence="4">
    <location>
        <begin position="532"/>
        <end position="557"/>
    </location>
</feature>
<proteinExistence type="inferred from homology"/>
<comment type="similarity">
    <text evidence="1">Belongs to the EamA transporter family.</text>
</comment>
<keyword evidence="4" id="KW-0812">Transmembrane</keyword>
<dbReference type="InterPro" id="IPR037185">
    <property type="entry name" value="EmrE-like"/>
</dbReference>
<evidence type="ECO:0000256" key="1">
    <source>
        <dbReference type="ARBA" id="ARBA00007362"/>
    </source>
</evidence>
<dbReference type="InterPro" id="IPR000620">
    <property type="entry name" value="EamA_dom"/>
</dbReference>
<feature type="transmembrane region" description="Helical" evidence="4">
    <location>
        <begin position="357"/>
        <end position="375"/>
    </location>
</feature>
<feature type="transmembrane region" description="Helical" evidence="4">
    <location>
        <begin position="381"/>
        <end position="402"/>
    </location>
</feature>
<accession>A0ABX2CVD4</accession>
<dbReference type="RefSeq" id="WP_172186525.1">
    <property type="nucleotide sequence ID" value="NZ_CAWPPK010000124.1"/>
</dbReference>
<protein>
    <recommendedName>
        <fullName evidence="5">EamA domain-containing protein</fullName>
    </recommendedName>
</protein>
<dbReference type="SUPFAM" id="SSF103481">
    <property type="entry name" value="Multidrug resistance efflux transporter EmrE"/>
    <property type="match status" value="2"/>
</dbReference>
<feature type="transmembrane region" description="Helical" evidence="4">
    <location>
        <begin position="439"/>
        <end position="459"/>
    </location>
</feature>
<gene>
    <name evidence="6" type="ORF">E5S67_01579</name>
</gene>
<feature type="region of interest" description="Disordered" evidence="3">
    <location>
        <begin position="212"/>
        <end position="255"/>
    </location>
</feature>
<sequence length="592" mass="64585">MAQRNVYSSKGEPEDAQSAEEVLHSVMQELDALHENVKGQLNQDITRLQTEKNHLIEDIEDLREQYRKLQSQQMESLSGRYIQQQQLWLKQLAQVLAHNLQDLLVQRFNELSANSGHSLSSPIPSGEFPIPLPPSNYDERASELLAALDERIDRSFQMLEQDLTSYESELSVRLNNMKTLELQGEELLQNLVNRIREELEAEEEYLENPFDAQDSYPEESTNSVNSVRPPLVQPTPVETPREPVPEPSSVPSPATAKAASQVQTGLVLALSSAVVLSLFNVCLRILIKGKNPRMVFGLFEFPGVVTPGFGNSLLILLMRLIVVMALMPILATFLYPSVWKDIRRLFQSGDRALWSKVLGSAFFLFLSQVLIYLAIGNIPAGIAITIFFIYPIVTVLGSWILFGSRPTTVGFFAIFGITAGLILAGWPSFAAPAPGGGNVGVGVAAALASGITFAGYVLLTQMAAGKLHPIPFSLVNFAAIFVFSSLSLWVPLSENLSPKIDQNVWPGLILGGVVLGVLTLFSYLLNNFAIRFAGAALASVIGTLGPAMTALFGFLIINEKLQPVAILGMAVVTLSVAAMSVERIVAPQKKAG</sequence>
<feature type="transmembrane region" description="Helical" evidence="4">
    <location>
        <begin position="316"/>
        <end position="336"/>
    </location>
</feature>
<dbReference type="Proteomes" id="UP000702425">
    <property type="component" value="Unassembled WGS sequence"/>
</dbReference>
<keyword evidence="7" id="KW-1185">Reference proteome</keyword>
<dbReference type="PANTHER" id="PTHR22911">
    <property type="entry name" value="ACYL-MALONYL CONDENSING ENZYME-RELATED"/>
    <property type="match status" value="1"/>
</dbReference>
<evidence type="ECO:0000256" key="3">
    <source>
        <dbReference type="SAM" id="MobiDB-lite"/>
    </source>
</evidence>
<feature type="transmembrane region" description="Helical" evidence="4">
    <location>
        <begin position="563"/>
        <end position="581"/>
    </location>
</feature>
<evidence type="ECO:0000259" key="5">
    <source>
        <dbReference type="Pfam" id="PF00892"/>
    </source>
</evidence>
<feature type="coiled-coil region" evidence="2">
    <location>
        <begin position="16"/>
        <end position="72"/>
    </location>
</feature>
<feature type="transmembrane region" description="Helical" evidence="4">
    <location>
        <begin position="409"/>
        <end position="427"/>
    </location>
</feature>
<comment type="caution">
    <text evidence="6">The sequence shown here is derived from an EMBL/GenBank/DDBJ whole genome shotgun (WGS) entry which is preliminary data.</text>
</comment>
<dbReference type="Pfam" id="PF00892">
    <property type="entry name" value="EamA"/>
    <property type="match status" value="1"/>
</dbReference>
<name>A0ABX2CVD4_9CYAN</name>
<keyword evidence="2" id="KW-0175">Coiled coil</keyword>
<evidence type="ECO:0000313" key="6">
    <source>
        <dbReference type="EMBL" id="NQE33858.1"/>
    </source>
</evidence>
<feature type="transmembrane region" description="Helical" evidence="4">
    <location>
        <begin position="266"/>
        <end position="287"/>
    </location>
</feature>
<reference evidence="6 7" key="1">
    <citation type="journal article" date="2020" name="Sci. Rep.">
        <title>A novel cyanobacterial geosmin producer, revising GeoA distribution and dispersion patterns in Bacteria.</title>
        <authorList>
            <person name="Churro C."/>
            <person name="Semedo-Aguiar A.P."/>
            <person name="Silva A.D."/>
            <person name="Pereira-Leal J.B."/>
            <person name="Leite R.B."/>
        </authorList>
    </citation>
    <scope>NUCLEOTIDE SEQUENCE [LARGE SCALE GENOMIC DNA]</scope>
    <source>
        <strain evidence="6 7">IPMA8</strain>
    </source>
</reference>
<feature type="transmembrane region" description="Helical" evidence="4">
    <location>
        <begin position="504"/>
        <end position="525"/>
    </location>
</feature>